<name>A0AAN9S911_PSOTE</name>
<proteinExistence type="predicted"/>
<reference evidence="2 3" key="1">
    <citation type="submission" date="2024-01" db="EMBL/GenBank/DDBJ databases">
        <title>The genomes of 5 underutilized Papilionoideae crops provide insights into root nodulation and disease resistanc.</title>
        <authorList>
            <person name="Jiang F."/>
        </authorList>
    </citation>
    <scope>NUCLEOTIDE SEQUENCE [LARGE SCALE GENOMIC DNA]</scope>
    <source>
        <strain evidence="2">DUOXIRENSHENG_FW03</strain>
        <tissue evidence="2">Leaves</tissue>
    </source>
</reference>
<evidence type="ECO:0000313" key="3">
    <source>
        <dbReference type="Proteomes" id="UP001386955"/>
    </source>
</evidence>
<dbReference type="Proteomes" id="UP001386955">
    <property type="component" value="Unassembled WGS sequence"/>
</dbReference>
<evidence type="ECO:0000313" key="2">
    <source>
        <dbReference type="EMBL" id="KAK7389613.1"/>
    </source>
</evidence>
<gene>
    <name evidence="2" type="ORF">VNO78_24791</name>
</gene>
<dbReference type="EMBL" id="JAYMYS010000006">
    <property type="protein sequence ID" value="KAK7389613.1"/>
    <property type="molecule type" value="Genomic_DNA"/>
</dbReference>
<accession>A0AAN9S911</accession>
<evidence type="ECO:0008006" key="4">
    <source>
        <dbReference type="Google" id="ProtNLM"/>
    </source>
</evidence>
<keyword evidence="1" id="KW-0732">Signal</keyword>
<dbReference type="AlphaFoldDB" id="A0AAN9S911"/>
<comment type="caution">
    <text evidence="2">The sequence shown here is derived from an EMBL/GenBank/DDBJ whole genome shotgun (WGS) entry which is preliminary data.</text>
</comment>
<evidence type="ECO:0000256" key="1">
    <source>
        <dbReference type="SAM" id="SignalP"/>
    </source>
</evidence>
<protein>
    <recommendedName>
        <fullName evidence="4">Secreted protein</fullName>
    </recommendedName>
</protein>
<keyword evidence="3" id="KW-1185">Reference proteome</keyword>
<feature type="signal peptide" evidence="1">
    <location>
        <begin position="1"/>
        <end position="15"/>
    </location>
</feature>
<sequence length="81" mass="9412">MYLLWLTCFWVAVEKACFPFLPTIELEATLTHTTSALQKSLAGAFRKKIQKWLFQNSWVGRPYFVSGWAASLFFNFPSFQP</sequence>
<organism evidence="2 3">
    <name type="scientific">Psophocarpus tetragonolobus</name>
    <name type="common">Winged bean</name>
    <name type="synonym">Dolichos tetragonolobus</name>
    <dbReference type="NCBI Taxonomy" id="3891"/>
    <lineage>
        <taxon>Eukaryota</taxon>
        <taxon>Viridiplantae</taxon>
        <taxon>Streptophyta</taxon>
        <taxon>Embryophyta</taxon>
        <taxon>Tracheophyta</taxon>
        <taxon>Spermatophyta</taxon>
        <taxon>Magnoliopsida</taxon>
        <taxon>eudicotyledons</taxon>
        <taxon>Gunneridae</taxon>
        <taxon>Pentapetalae</taxon>
        <taxon>rosids</taxon>
        <taxon>fabids</taxon>
        <taxon>Fabales</taxon>
        <taxon>Fabaceae</taxon>
        <taxon>Papilionoideae</taxon>
        <taxon>50 kb inversion clade</taxon>
        <taxon>NPAAA clade</taxon>
        <taxon>indigoferoid/millettioid clade</taxon>
        <taxon>Phaseoleae</taxon>
        <taxon>Psophocarpus</taxon>
    </lineage>
</organism>
<feature type="chain" id="PRO_5043004023" description="Secreted protein" evidence="1">
    <location>
        <begin position="16"/>
        <end position="81"/>
    </location>
</feature>